<evidence type="ECO:0000256" key="1">
    <source>
        <dbReference type="SAM" id="SignalP"/>
    </source>
</evidence>
<sequence length="86" mass="8725">MNSNKVVVIGFGILLLAFLHAVVVPPSMAAVPSIPRSHLQEMVGGGSALSTVEPSGWGKKCHTVDTSCPSKFCCSCSIGSCGACCG</sequence>
<dbReference type="Proteomes" id="UP001154282">
    <property type="component" value="Unassembled WGS sequence"/>
</dbReference>
<evidence type="ECO:0000313" key="2">
    <source>
        <dbReference type="EMBL" id="CAI0431175.1"/>
    </source>
</evidence>
<dbReference type="EMBL" id="CAMGYJ010000006">
    <property type="protein sequence ID" value="CAI0431175.1"/>
    <property type="molecule type" value="Genomic_DNA"/>
</dbReference>
<accession>A0AAV0LC40</accession>
<name>A0AAV0LC40_9ROSI</name>
<gene>
    <name evidence="2" type="ORF">LITE_LOCUS22932</name>
</gene>
<comment type="caution">
    <text evidence="2">The sequence shown here is derived from an EMBL/GenBank/DDBJ whole genome shotgun (WGS) entry which is preliminary data.</text>
</comment>
<feature type="chain" id="PRO_5043494132" evidence="1">
    <location>
        <begin position="30"/>
        <end position="86"/>
    </location>
</feature>
<organism evidence="2 3">
    <name type="scientific">Linum tenue</name>
    <dbReference type="NCBI Taxonomy" id="586396"/>
    <lineage>
        <taxon>Eukaryota</taxon>
        <taxon>Viridiplantae</taxon>
        <taxon>Streptophyta</taxon>
        <taxon>Embryophyta</taxon>
        <taxon>Tracheophyta</taxon>
        <taxon>Spermatophyta</taxon>
        <taxon>Magnoliopsida</taxon>
        <taxon>eudicotyledons</taxon>
        <taxon>Gunneridae</taxon>
        <taxon>Pentapetalae</taxon>
        <taxon>rosids</taxon>
        <taxon>fabids</taxon>
        <taxon>Malpighiales</taxon>
        <taxon>Linaceae</taxon>
        <taxon>Linum</taxon>
    </lineage>
</organism>
<proteinExistence type="predicted"/>
<dbReference type="AlphaFoldDB" id="A0AAV0LC40"/>
<keyword evidence="1" id="KW-0732">Signal</keyword>
<evidence type="ECO:0000313" key="3">
    <source>
        <dbReference type="Proteomes" id="UP001154282"/>
    </source>
</evidence>
<keyword evidence="3" id="KW-1185">Reference proteome</keyword>
<reference evidence="2" key="1">
    <citation type="submission" date="2022-08" db="EMBL/GenBank/DDBJ databases">
        <authorList>
            <person name="Gutierrez-Valencia J."/>
        </authorList>
    </citation>
    <scope>NUCLEOTIDE SEQUENCE</scope>
</reference>
<feature type="signal peptide" evidence="1">
    <location>
        <begin position="1"/>
        <end position="29"/>
    </location>
</feature>
<protein>
    <submittedName>
        <fullName evidence="2">Uncharacterized protein</fullName>
    </submittedName>
</protein>